<proteinExistence type="predicted"/>
<evidence type="ECO:0000259" key="1">
    <source>
        <dbReference type="Pfam" id="PF07238"/>
    </source>
</evidence>
<name>A0A7W4UIM4_9CELL</name>
<organism evidence="2 3">
    <name type="scientific">Cellulomonas cellasea</name>
    <dbReference type="NCBI Taxonomy" id="43670"/>
    <lineage>
        <taxon>Bacteria</taxon>
        <taxon>Bacillati</taxon>
        <taxon>Actinomycetota</taxon>
        <taxon>Actinomycetes</taxon>
        <taxon>Micrococcales</taxon>
        <taxon>Cellulomonadaceae</taxon>
        <taxon>Cellulomonas</taxon>
    </lineage>
</organism>
<accession>A0A7W4UIM4</accession>
<dbReference type="GO" id="GO:0035438">
    <property type="term" value="F:cyclic-di-GMP binding"/>
    <property type="evidence" value="ECO:0007669"/>
    <property type="project" value="InterPro"/>
</dbReference>
<evidence type="ECO:0000313" key="2">
    <source>
        <dbReference type="EMBL" id="MBB2924868.1"/>
    </source>
</evidence>
<dbReference type="InterPro" id="IPR009875">
    <property type="entry name" value="PilZ_domain"/>
</dbReference>
<dbReference type="AlphaFoldDB" id="A0A7W4UIM4"/>
<dbReference type="EMBL" id="JACHVX010000006">
    <property type="protein sequence ID" value="MBB2924868.1"/>
    <property type="molecule type" value="Genomic_DNA"/>
</dbReference>
<reference evidence="2 3" key="1">
    <citation type="submission" date="2020-08" db="EMBL/GenBank/DDBJ databases">
        <title>The Agave Microbiome: Exploring the role of microbial communities in plant adaptations to desert environments.</title>
        <authorList>
            <person name="Partida-Martinez L.P."/>
        </authorList>
    </citation>
    <scope>NUCLEOTIDE SEQUENCE [LARGE SCALE GENOMIC DNA]</scope>
    <source>
        <strain evidence="2 3">RAS26</strain>
    </source>
</reference>
<dbReference type="SUPFAM" id="SSF141371">
    <property type="entry name" value="PilZ domain-like"/>
    <property type="match status" value="1"/>
</dbReference>
<gene>
    <name evidence="2" type="ORF">FHR80_003804</name>
</gene>
<dbReference type="Proteomes" id="UP000518206">
    <property type="component" value="Unassembled WGS sequence"/>
</dbReference>
<feature type="domain" description="PilZ" evidence="1">
    <location>
        <begin position="123"/>
        <end position="202"/>
    </location>
</feature>
<protein>
    <recommendedName>
        <fullName evidence="1">PilZ domain-containing protein</fullName>
    </recommendedName>
</protein>
<sequence>MHELSPCTIRAAEDDVTVVGFVRAFEGDTLTIGSEDLVRGLAAGGDVTVQVLDEVRGECLYAGFVQRVAGDQVEIADVDLVATLQKREVARVRTSVPCRGVVTRPAEVFLEALDDDHAPHPGGEHDLDFTVLDISAHGMRVLARDTVPVGSVIRFEFPELDAPFLLAAVVVRVQESRTGMHYGCRFEGTTDREADALFAYVMRTQGAQRRERLRI</sequence>
<dbReference type="Gene3D" id="2.40.10.220">
    <property type="entry name" value="predicted glycosyltransferase like domains"/>
    <property type="match status" value="1"/>
</dbReference>
<evidence type="ECO:0000313" key="3">
    <source>
        <dbReference type="Proteomes" id="UP000518206"/>
    </source>
</evidence>
<dbReference type="Pfam" id="PF07238">
    <property type="entry name" value="PilZ"/>
    <property type="match status" value="1"/>
</dbReference>
<comment type="caution">
    <text evidence="2">The sequence shown here is derived from an EMBL/GenBank/DDBJ whole genome shotgun (WGS) entry which is preliminary data.</text>
</comment>
<dbReference type="RefSeq" id="WP_183297628.1">
    <property type="nucleotide sequence ID" value="NZ_JACHVX010000006.1"/>
</dbReference>
<reference evidence="2 3" key="2">
    <citation type="submission" date="2020-08" db="EMBL/GenBank/DDBJ databases">
        <authorList>
            <person name="Partida-Martinez L."/>
            <person name="Huntemann M."/>
            <person name="Clum A."/>
            <person name="Wang J."/>
            <person name="Palaniappan K."/>
            <person name="Ritter S."/>
            <person name="Chen I.-M."/>
            <person name="Stamatis D."/>
            <person name="Reddy T."/>
            <person name="O'Malley R."/>
            <person name="Daum C."/>
            <person name="Shapiro N."/>
            <person name="Ivanova N."/>
            <person name="Kyrpides N."/>
            <person name="Woyke T."/>
        </authorList>
    </citation>
    <scope>NUCLEOTIDE SEQUENCE [LARGE SCALE GENOMIC DNA]</scope>
    <source>
        <strain evidence="2 3">RAS26</strain>
    </source>
</reference>